<dbReference type="InterPro" id="IPR003148">
    <property type="entry name" value="RCK_N"/>
</dbReference>
<feature type="transmembrane region" description="Helical" evidence="9">
    <location>
        <begin position="150"/>
        <end position="170"/>
    </location>
</feature>
<evidence type="ECO:0000256" key="2">
    <source>
        <dbReference type="ARBA" id="ARBA00005551"/>
    </source>
</evidence>
<evidence type="ECO:0000256" key="1">
    <source>
        <dbReference type="ARBA" id="ARBA00004141"/>
    </source>
</evidence>
<dbReference type="InterPro" id="IPR006037">
    <property type="entry name" value="RCK_C"/>
</dbReference>
<dbReference type="AlphaFoldDB" id="A0A4R6U1P6"/>
<keyword evidence="6 9" id="KW-1133">Transmembrane helix</keyword>
<comment type="subcellular location">
    <subcellularLocation>
        <location evidence="1">Membrane</location>
        <topology evidence="1">Multi-pass membrane protein</topology>
    </subcellularLocation>
</comment>
<dbReference type="Gene3D" id="3.40.50.720">
    <property type="entry name" value="NAD(P)-binding Rossmann-like Domain"/>
    <property type="match status" value="1"/>
</dbReference>
<proteinExistence type="inferred from homology"/>
<keyword evidence="7" id="KW-0406">Ion transport</keyword>
<evidence type="ECO:0000313" key="11">
    <source>
        <dbReference type="EMBL" id="TDQ40328.1"/>
    </source>
</evidence>
<dbReference type="InterPro" id="IPR036721">
    <property type="entry name" value="RCK_C_sf"/>
</dbReference>
<evidence type="ECO:0000256" key="9">
    <source>
        <dbReference type="SAM" id="Phobius"/>
    </source>
</evidence>
<feature type="transmembrane region" description="Helical" evidence="9">
    <location>
        <begin position="358"/>
        <end position="377"/>
    </location>
</feature>
<dbReference type="SUPFAM" id="SSF51735">
    <property type="entry name" value="NAD(P)-binding Rossmann-fold domains"/>
    <property type="match status" value="1"/>
</dbReference>
<keyword evidence="8 9" id="KW-0472">Membrane</keyword>
<evidence type="ECO:0000256" key="8">
    <source>
        <dbReference type="ARBA" id="ARBA00023136"/>
    </source>
</evidence>
<dbReference type="InterPro" id="IPR038770">
    <property type="entry name" value="Na+/solute_symporter_sf"/>
</dbReference>
<keyword evidence="5 9" id="KW-0812">Transmembrane</keyword>
<feature type="transmembrane region" description="Helical" evidence="9">
    <location>
        <begin position="211"/>
        <end position="228"/>
    </location>
</feature>
<dbReference type="Pfam" id="PF00999">
    <property type="entry name" value="Na_H_Exchanger"/>
    <property type="match status" value="1"/>
</dbReference>
<keyword evidence="12" id="KW-1185">Reference proteome</keyword>
<evidence type="ECO:0000256" key="3">
    <source>
        <dbReference type="ARBA" id="ARBA00022448"/>
    </source>
</evidence>
<dbReference type="InterPro" id="IPR006153">
    <property type="entry name" value="Cation/H_exchanger_TM"/>
</dbReference>
<comment type="caution">
    <text evidence="11">The sequence shown here is derived from an EMBL/GenBank/DDBJ whole genome shotgun (WGS) entry which is preliminary data.</text>
</comment>
<comment type="similarity">
    <text evidence="2">Belongs to the monovalent cation:proton antiporter 2 (CPA2) transporter (TC 2.A.37) family.</text>
</comment>
<feature type="transmembrane region" description="Helical" evidence="9">
    <location>
        <begin position="182"/>
        <end position="205"/>
    </location>
</feature>
<dbReference type="GO" id="GO:1902600">
    <property type="term" value="P:proton transmembrane transport"/>
    <property type="evidence" value="ECO:0007669"/>
    <property type="project" value="InterPro"/>
</dbReference>
<dbReference type="GO" id="GO:0008324">
    <property type="term" value="F:monoatomic cation transmembrane transporter activity"/>
    <property type="evidence" value="ECO:0007669"/>
    <property type="project" value="InterPro"/>
</dbReference>
<sequence>MTFTVAWRPQFLQAQFIIMNHDPSVTSLIIVVLAAFITPILLKKFKLTIIPIVVAEIIIGLIIGQSGFDLVQQDQWIEILSTLGFIFLMFLSGVEIDFSIFLKKKKPKKLPSGKEEPNTFKVATIVFVFIFGISYLLSLMLVWFGFTDNAFFMTLVISTISLGVVVPTLKETGIMKDSIGQIILLVAVIADLVTMIFLAVFVSFYQEGGNIFLLLILFAAGILLYFVGKFFRHRTFFETLSTGTIQIGTRAVFTLIIVLVGLSESVGAENILGAFLAGVLVSLLSPNREMVRQLDSFGYGFLIPIFFVMVGVKLDLIELFSDPSVFILIPMLLLALLISKIIPVLVMKKWYDMKTVLGSGFLLTSTLSLVVAAATIGEEIGVITTQMSSALILLAVIACILSPILFNKVFPKQHEMQQKKRVSVFGANQLTLPLSLELEESLYDVHLYHTEQSQQRQEAEKMAKSHFKVHFIKDYEHNTLEDIDMYDSHIVVAATGRDDVNMEIAQRALSAGIDHVVARIEEPAKSDELINQGAKVFSSYFSTKTMLRALIVAPHAASIFTTTEEGLTEIHLQNEAFNDVELRKFPFFGDTIVVRIFRGEESIVPHGDTKLRRGDRLIVTGSEDSVDDLREVLT</sequence>
<feature type="transmembrane region" description="Helical" evidence="9">
    <location>
        <begin position="326"/>
        <end position="346"/>
    </location>
</feature>
<keyword evidence="3" id="KW-0813">Transport</keyword>
<feature type="transmembrane region" description="Helical" evidence="9">
    <location>
        <begin position="296"/>
        <end position="314"/>
    </location>
</feature>
<dbReference type="Pfam" id="PF02080">
    <property type="entry name" value="TrkA_C"/>
    <property type="match status" value="1"/>
</dbReference>
<organism evidence="11 12">
    <name type="scientific">Aureibacillus halotolerans</name>
    <dbReference type="NCBI Taxonomy" id="1508390"/>
    <lineage>
        <taxon>Bacteria</taxon>
        <taxon>Bacillati</taxon>
        <taxon>Bacillota</taxon>
        <taxon>Bacilli</taxon>
        <taxon>Bacillales</taxon>
        <taxon>Bacillaceae</taxon>
        <taxon>Aureibacillus</taxon>
    </lineage>
</organism>
<evidence type="ECO:0000256" key="4">
    <source>
        <dbReference type="ARBA" id="ARBA00022449"/>
    </source>
</evidence>
<feature type="transmembrane region" description="Helical" evidence="9">
    <location>
        <begin position="389"/>
        <end position="410"/>
    </location>
</feature>
<dbReference type="Gene3D" id="1.20.1530.20">
    <property type="match status" value="1"/>
</dbReference>
<evidence type="ECO:0000256" key="6">
    <source>
        <dbReference type="ARBA" id="ARBA00022989"/>
    </source>
</evidence>
<feature type="transmembrane region" description="Helical" evidence="9">
    <location>
        <begin position="49"/>
        <end position="68"/>
    </location>
</feature>
<name>A0A4R6U1P6_9BACI</name>
<dbReference type="Gene3D" id="3.30.70.1450">
    <property type="entry name" value="Regulator of K+ conductance, C-terminal domain"/>
    <property type="match status" value="1"/>
</dbReference>
<reference evidence="11 12" key="1">
    <citation type="submission" date="2019-03" db="EMBL/GenBank/DDBJ databases">
        <title>Genomic Encyclopedia of Type Strains, Phase IV (KMG-IV): sequencing the most valuable type-strain genomes for metagenomic binning, comparative biology and taxonomic classification.</title>
        <authorList>
            <person name="Goeker M."/>
        </authorList>
    </citation>
    <scope>NUCLEOTIDE SEQUENCE [LARGE SCALE GENOMIC DNA]</scope>
    <source>
        <strain evidence="11 12">DSM 28697</strain>
    </source>
</reference>
<dbReference type="PANTHER" id="PTHR43562:SF1">
    <property type="entry name" value="NA(+)_H(+) ANTIPORTER YJBQ-RELATED"/>
    <property type="match status" value="1"/>
</dbReference>
<dbReference type="GO" id="GO:0006813">
    <property type="term" value="P:potassium ion transport"/>
    <property type="evidence" value="ECO:0007669"/>
    <property type="project" value="InterPro"/>
</dbReference>
<feature type="transmembrane region" description="Helical" evidence="9">
    <location>
        <begin position="240"/>
        <end position="260"/>
    </location>
</feature>
<feature type="transmembrane region" description="Helical" evidence="9">
    <location>
        <begin position="80"/>
        <end position="102"/>
    </location>
</feature>
<feature type="transmembrane region" description="Helical" evidence="9">
    <location>
        <begin position="266"/>
        <end position="284"/>
    </location>
</feature>
<protein>
    <submittedName>
        <fullName evidence="11">Transporter (CPA2 family)</fullName>
    </submittedName>
</protein>
<evidence type="ECO:0000313" key="12">
    <source>
        <dbReference type="Proteomes" id="UP000295632"/>
    </source>
</evidence>
<dbReference type="EMBL" id="SNYJ01000006">
    <property type="protein sequence ID" value="TDQ40328.1"/>
    <property type="molecule type" value="Genomic_DNA"/>
</dbReference>
<feature type="domain" description="RCK C-terminal" evidence="10">
    <location>
        <begin position="555"/>
        <end position="634"/>
    </location>
</feature>
<evidence type="ECO:0000256" key="7">
    <source>
        <dbReference type="ARBA" id="ARBA00023065"/>
    </source>
</evidence>
<evidence type="ECO:0000256" key="5">
    <source>
        <dbReference type="ARBA" id="ARBA00022692"/>
    </source>
</evidence>
<accession>A0A4R6U1P6</accession>
<feature type="transmembrane region" description="Helical" evidence="9">
    <location>
        <begin position="122"/>
        <end position="144"/>
    </location>
</feature>
<dbReference type="SUPFAM" id="SSF116726">
    <property type="entry name" value="TrkA C-terminal domain-like"/>
    <property type="match status" value="1"/>
</dbReference>
<dbReference type="Pfam" id="PF02254">
    <property type="entry name" value="TrkA_N"/>
    <property type="match status" value="1"/>
</dbReference>
<dbReference type="Proteomes" id="UP000295632">
    <property type="component" value="Unassembled WGS sequence"/>
</dbReference>
<evidence type="ECO:0000259" key="10">
    <source>
        <dbReference type="PROSITE" id="PS51202"/>
    </source>
</evidence>
<dbReference type="GO" id="GO:0015297">
    <property type="term" value="F:antiporter activity"/>
    <property type="evidence" value="ECO:0007669"/>
    <property type="project" value="UniProtKB-KW"/>
</dbReference>
<keyword evidence="4" id="KW-0050">Antiport</keyword>
<dbReference type="InterPro" id="IPR036291">
    <property type="entry name" value="NAD(P)-bd_dom_sf"/>
</dbReference>
<dbReference type="PANTHER" id="PTHR43562">
    <property type="entry name" value="NAPA-TYPE SODIUM/HYDROGEN ANTIPORTER"/>
    <property type="match status" value="1"/>
</dbReference>
<dbReference type="PROSITE" id="PS51202">
    <property type="entry name" value="RCK_C"/>
    <property type="match status" value="1"/>
</dbReference>
<gene>
    <name evidence="11" type="ORF">EV213_10644</name>
</gene>
<feature type="transmembrane region" description="Helical" evidence="9">
    <location>
        <begin position="25"/>
        <end position="42"/>
    </location>
</feature>
<dbReference type="GO" id="GO:0016020">
    <property type="term" value="C:membrane"/>
    <property type="evidence" value="ECO:0007669"/>
    <property type="project" value="UniProtKB-SubCell"/>
</dbReference>